<keyword evidence="2" id="KW-0472">Membrane</keyword>
<dbReference type="Proteomes" id="UP001285354">
    <property type="component" value="Unassembled WGS sequence"/>
</dbReference>
<name>A0AAD9T6S3_9HELO</name>
<feature type="region of interest" description="Disordered" evidence="1">
    <location>
        <begin position="423"/>
        <end position="456"/>
    </location>
</feature>
<accession>A0AAD9T6S3</accession>
<comment type="caution">
    <text evidence="3">The sequence shown here is derived from an EMBL/GenBank/DDBJ whole genome shotgun (WGS) entry which is preliminary data.</text>
</comment>
<dbReference type="PANTHER" id="PTHR42032">
    <property type="entry name" value="YALI0E30679P"/>
    <property type="match status" value="1"/>
</dbReference>
<gene>
    <name evidence="3" type="ORF">QTJ16_000922</name>
</gene>
<feature type="region of interest" description="Disordered" evidence="1">
    <location>
        <begin position="153"/>
        <end position="179"/>
    </location>
</feature>
<evidence type="ECO:0000256" key="1">
    <source>
        <dbReference type="SAM" id="MobiDB-lite"/>
    </source>
</evidence>
<feature type="region of interest" description="Disordered" evidence="1">
    <location>
        <begin position="1"/>
        <end position="45"/>
    </location>
</feature>
<protein>
    <submittedName>
        <fullName evidence="3">Uncharacterized protein</fullName>
    </submittedName>
</protein>
<evidence type="ECO:0000256" key="2">
    <source>
        <dbReference type="SAM" id="Phobius"/>
    </source>
</evidence>
<keyword evidence="2" id="KW-0812">Transmembrane</keyword>
<keyword evidence="4" id="KW-1185">Reference proteome</keyword>
<sequence>MAELSSSSHAGAPGRRSLTVDEPRQRLPTRLPTRRRSSNFSDSSLREVLQSSTDDLLLPKAASLTGESIRHDSSAWDSAPLAFALLPALGGMLFTNGSSVITDVMLLGLAAIFLNWSVRLPWDWYHSAQTIRKAEAYNGDALISEESEDDAMSASQATLEEVPEDDEPSPPPPKPVRGRSLHEAATKELYTYELLALLSCFLFPALGAYLLHTIRAQLTRPSEGLVSNYNLTIFLLASELRPMAHLVRLIQARTLHLQRVVSGSANNLPLGNAVGDINDLTRRLEDLESRAIKAEPHNPPVEPTLSSKQSAILTAEVRRSLQPDLDALNRAVRRYEKRATLQAFQTESRLHDLESRLNDAISLAAAAANSAHHKRGFTGIVVEWAATAIVIPLQALGALAGLPLKAATATVAWSRTRVLGRKAVASERGRKPGNAGPRMPSTGRLGDRMQVRGMKR</sequence>
<dbReference type="PANTHER" id="PTHR42032:SF1">
    <property type="entry name" value="YALI0E30679P"/>
    <property type="match status" value="1"/>
</dbReference>
<proteinExistence type="predicted"/>
<dbReference type="EMBL" id="JAUBYV010000001">
    <property type="protein sequence ID" value="KAK2630102.1"/>
    <property type="molecule type" value="Genomic_DNA"/>
</dbReference>
<evidence type="ECO:0000313" key="3">
    <source>
        <dbReference type="EMBL" id="KAK2630102.1"/>
    </source>
</evidence>
<evidence type="ECO:0000313" key="4">
    <source>
        <dbReference type="Proteomes" id="UP001285354"/>
    </source>
</evidence>
<organism evidence="3 4">
    <name type="scientific">Diplocarpon rosae</name>
    <dbReference type="NCBI Taxonomy" id="946125"/>
    <lineage>
        <taxon>Eukaryota</taxon>
        <taxon>Fungi</taxon>
        <taxon>Dikarya</taxon>
        <taxon>Ascomycota</taxon>
        <taxon>Pezizomycotina</taxon>
        <taxon>Leotiomycetes</taxon>
        <taxon>Helotiales</taxon>
        <taxon>Drepanopezizaceae</taxon>
        <taxon>Diplocarpon</taxon>
    </lineage>
</organism>
<reference evidence="3" key="1">
    <citation type="submission" date="2023-06" db="EMBL/GenBank/DDBJ databases">
        <title>Draft genome of Marssonina rosae.</title>
        <authorList>
            <person name="Cheng Q."/>
        </authorList>
    </citation>
    <scope>NUCLEOTIDE SEQUENCE</scope>
    <source>
        <strain evidence="3">R4</strain>
    </source>
</reference>
<feature type="transmembrane region" description="Helical" evidence="2">
    <location>
        <begin position="189"/>
        <end position="211"/>
    </location>
</feature>
<dbReference type="AlphaFoldDB" id="A0AAD9T6S3"/>
<keyword evidence="2" id="KW-1133">Transmembrane helix</keyword>